<evidence type="ECO:0000313" key="1">
    <source>
        <dbReference type="EMBL" id="CAJ0792259.1"/>
    </source>
</evidence>
<comment type="caution">
    <text evidence="1">The sequence shown here is derived from an EMBL/GenBank/DDBJ whole genome shotgun (WGS) entry which is preliminary data.</text>
</comment>
<sequence>MLSDDQIQAVWEGLQWKDLDPLHPDFNKRLNLRFGHAVEDAALRAQADAGPVGDESQMPRVHGVSRIADNPCSVLVMLMAEPSDDALREIHDRLRAQSGQRAGVAEGWRLYSADFSMNARNPANWGTVMLTRDDSGSKWWHALSDEKREKIDLFVSGRGTTFDAALQAANEKAAIAAPTQQQERSE</sequence>
<keyword evidence="2" id="KW-1185">Reference proteome</keyword>
<gene>
    <name evidence="1" type="ORF">LMG18095_02290</name>
</gene>
<accession>A0ABN9IWZ2</accession>
<protein>
    <submittedName>
        <fullName evidence="1">Uncharacterized protein</fullName>
    </submittedName>
</protein>
<dbReference type="Proteomes" id="UP001189773">
    <property type="component" value="Unassembled WGS sequence"/>
</dbReference>
<evidence type="ECO:0000313" key="2">
    <source>
        <dbReference type="Proteomes" id="UP001189773"/>
    </source>
</evidence>
<proteinExistence type="predicted"/>
<dbReference type="EMBL" id="CATZAR010000005">
    <property type="protein sequence ID" value="CAJ0792259.1"/>
    <property type="molecule type" value="Genomic_DNA"/>
</dbReference>
<dbReference type="RefSeq" id="WP_012436169.1">
    <property type="nucleotide sequence ID" value="NZ_CATWDO010000003.1"/>
</dbReference>
<name>A0ABN9IWZ2_9RALS</name>
<organism evidence="1 2">
    <name type="scientific">Ralstonia thomasii</name>
    <dbReference type="NCBI Taxonomy" id="3058596"/>
    <lineage>
        <taxon>Bacteria</taxon>
        <taxon>Pseudomonadati</taxon>
        <taxon>Pseudomonadota</taxon>
        <taxon>Betaproteobacteria</taxon>
        <taxon>Burkholderiales</taxon>
        <taxon>Burkholderiaceae</taxon>
        <taxon>Ralstonia</taxon>
    </lineage>
</organism>
<reference evidence="1 2" key="1">
    <citation type="submission" date="2023-07" db="EMBL/GenBank/DDBJ databases">
        <authorList>
            <person name="Peeters C."/>
        </authorList>
    </citation>
    <scope>NUCLEOTIDE SEQUENCE [LARGE SCALE GENOMIC DNA]</scope>
    <source>
        <strain evidence="1 2">LMG 18095</strain>
    </source>
</reference>